<dbReference type="SMART" id="SM01173">
    <property type="entry name" value="DUF4187"/>
    <property type="match status" value="1"/>
</dbReference>
<dbReference type="InterPro" id="IPR039249">
    <property type="entry name" value="GPATCH11"/>
</dbReference>
<evidence type="ECO:0000256" key="1">
    <source>
        <dbReference type="ARBA" id="ARBA00007140"/>
    </source>
</evidence>
<dbReference type="PANTHER" id="PTHR21032">
    <property type="entry name" value="G PATCH DOMAIN-CONTAINING PROTEIN 11"/>
    <property type="match status" value="1"/>
</dbReference>
<organism evidence="8">
    <name type="scientific">Nothobranchius kuhntae</name>
    <name type="common">Beira killifish</name>
    <dbReference type="NCBI Taxonomy" id="321403"/>
    <lineage>
        <taxon>Eukaryota</taxon>
        <taxon>Metazoa</taxon>
        <taxon>Chordata</taxon>
        <taxon>Craniata</taxon>
        <taxon>Vertebrata</taxon>
        <taxon>Euteleostomi</taxon>
        <taxon>Actinopterygii</taxon>
        <taxon>Neopterygii</taxon>
        <taxon>Teleostei</taxon>
        <taxon>Neoteleostei</taxon>
        <taxon>Acanthomorphata</taxon>
        <taxon>Ovalentaria</taxon>
        <taxon>Atherinomorphae</taxon>
        <taxon>Cyprinodontiformes</taxon>
        <taxon>Nothobranchiidae</taxon>
        <taxon>Nothobranchius</taxon>
    </lineage>
</organism>
<dbReference type="EMBL" id="HAED01003394">
    <property type="protein sequence ID" value="SBQ89360.1"/>
    <property type="molecule type" value="Transcribed_RNA"/>
</dbReference>
<feature type="transmembrane region" description="Helical" evidence="6">
    <location>
        <begin position="20"/>
        <end position="38"/>
    </location>
</feature>
<feature type="domain" description="G-patch" evidence="7">
    <location>
        <begin position="106"/>
        <end position="152"/>
    </location>
</feature>
<evidence type="ECO:0000256" key="5">
    <source>
        <dbReference type="SAM" id="MobiDB-lite"/>
    </source>
</evidence>
<proteinExistence type="inferred from homology"/>
<feature type="region of interest" description="Disordered" evidence="5">
    <location>
        <begin position="74"/>
        <end position="98"/>
    </location>
</feature>
<protein>
    <recommendedName>
        <fullName evidence="2">G patch domain-containing protein 11</fullName>
    </recommendedName>
    <alternativeName>
        <fullName evidence="3">Coiled-coil domain-containing protein 75</fullName>
    </alternativeName>
</protein>
<evidence type="ECO:0000313" key="8">
    <source>
        <dbReference type="EMBL" id="SBQ89360.1"/>
    </source>
</evidence>
<dbReference type="PANTHER" id="PTHR21032:SF0">
    <property type="entry name" value="G PATCH DOMAIN-CONTAINING PROTEIN 11"/>
    <property type="match status" value="1"/>
</dbReference>
<feature type="compositionally biased region" description="Acidic residues" evidence="5">
    <location>
        <begin position="230"/>
        <end position="247"/>
    </location>
</feature>
<name>A0A1A8HVG3_NOTKU</name>
<dbReference type="Pfam" id="PF01585">
    <property type="entry name" value="G-patch"/>
    <property type="match status" value="1"/>
</dbReference>
<sequence>MVRRVTKHKRSEIFRRRFVLNCWIFPPYICSLCVLIMSDEEDDYMSDAFLNKIEDVKPGVSMVRRVKEAFKKEAKHKESNIQNRQKTYKEQEKESREAALQTSISSQNKGFALLQKMGYKSGDGLGKQSTGRIEPIPLNIKTDRGGFGMEEQKKRKAEEELHHYRQKVRARQQNEAKSLEDFRSRVRTEREERKIEADLRRSQRSCEQLDSQKGITIPREAWYWPKDNTENEEQEEEEDKEEDEEEEIVELTPFDKLQIITSYLRGVHFYCLWCGTTYNDEDDLCSNCPGDTAADHE</sequence>
<reference evidence="8" key="2">
    <citation type="submission" date="2016-06" db="EMBL/GenBank/DDBJ databases">
        <title>The genome of a short-lived fish provides insights into sex chromosome evolution and the genetic control of aging.</title>
        <authorList>
            <person name="Reichwald K."/>
            <person name="Felder M."/>
            <person name="Petzold A."/>
            <person name="Koch P."/>
            <person name="Groth M."/>
            <person name="Platzer M."/>
        </authorList>
    </citation>
    <scope>NUCLEOTIDE SEQUENCE</scope>
    <source>
        <tissue evidence="8">Brain</tissue>
    </source>
</reference>
<dbReference type="InterPro" id="IPR025239">
    <property type="entry name" value="DUF4187"/>
</dbReference>
<evidence type="ECO:0000256" key="2">
    <source>
        <dbReference type="ARBA" id="ARBA00021978"/>
    </source>
</evidence>
<dbReference type="AlphaFoldDB" id="A0A1A8HVG3"/>
<keyword evidence="6" id="KW-0472">Membrane</keyword>
<evidence type="ECO:0000259" key="7">
    <source>
        <dbReference type="PROSITE" id="PS50174"/>
    </source>
</evidence>
<dbReference type="GO" id="GO:0000776">
    <property type="term" value="C:kinetochore"/>
    <property type="evidence" value="ECO:0007669"/>
    <property type="project" value="TreeGrafter"/>
</dbReference>
<dbReference type="PROSITE" id="PS50174">
    <property type="entry name" value="G_PATCH"/>
    <property type="match status" value="1"/>
</dbReference>
<gene>
    <name evidence="8" type="primary">GPATCH11</name>
</gene>
<dbReference type="GO" id="GO:0003676">
    <property type="term" value="F:nucleic acid binding"/>
    <property type="evidence" value="ECO:0007669"/>
    <property type="project" value="InterPro"/>
</dbReference>
<dbReference type="InterPro" id="IPR000467">
    <property type="entry name" value="G_patch_dom"/>
</dbReference>
<evidence type="ECO:0000256" key="3">
    <source>
        <dbReference type="ARBA" id="ARBA00030688"/>
    </source>
</evidence>
<feature type="compositionally biased region" description="Basic and acidic residues" evidence="5">
    <location>
        <begin position="87"/>
        <end position="97"/>
    </location>
</feature>
<evidence type="ECO:0000256" key="6">
    <source>
        <dbReference type="SAM" id="Phobius"/>
    </source>
</evidence>
<evidence type="ECO:0000256" key="4">
    <source>
        <dbReference type="SAM" id="Coils"/>
    </source>
</evidence>
<keyword evidence="4" id="KW-0175">Coiled coil</keyword>
<keyword evidence="6" id="KW-0812">Transmembrane</keyword>
<reference evidence="8" key="1">
    <citation type="submission" date="2016-05" db="EMBL/GenBank/DDBJ databases">
        <authorList>
            <person name="Lavstsen T."/>
            <person name="Jespersen J.S."/>
        </authorList>
    </citation>
    <scope>NUCLEOTIDE SEQUENCE</scope>
    <source>
        <tissue evidence="8">Brain</tissue>
    </source>
</reference>
<keyword evidence="6" id="KW-1133">Transmembrane helix</keyword>
<comment type="similarity">
    <text evidence="1">Belongs to the GPATCH11 family.</text>
</comment>
<feature type="coiled-coil region" evidence="4">
    <location>
        <begin position="147"/>
        <end position="174"/>
    </location>
</feature>
<dbReference type="Pfam" id="PF13821">
    <property type="entry name" value="DUF4187"/>
    <property type="match status" value="1"/>
</dbReference>
<accession>A0A1A8HVG3</accession>
<dbReference type="SMART" id="SM00443">
    <property type="entry name" value="G_patch"/>
    <property type="match status" value="1"/>
</dbReference>
<feature type="region of interest" description="Disordered" evidence="5">
    <location>
        <begin position="221"/>
        <end position="247"/>
    </location>
</feature>